<dbReference type="InterPro" id="IPR002190">
    <property type="entry name" value="MHD_dom"/>
</dbReference>
<dbReference type="InterPro" id="IPR041899">
    <property type="entry name" value="MAGE_WH2"/>
</dbReference>
<dbReference type="OrthoDB" id="205198at2759"/>
<dbReference type="EMBL" id="UYRR01002597">
    <property type="protein sequence ID" value="VDK19615.1"/>
    <property type="molecule type" value="Genomic_DNA"/>
</dbReference>
<sequence length="103" mass="11653">MECLQNQFEPAISESIGPVQSLIAPNHLAEFIWKGWIAFESEVLQDSTVANFYSWGPRAKATIDRMKLLEAFCRINGSECAQWKYHLQDATNASSNSAETQRE</sequence>
<feature type="domain" description="MAGE" evidence="1">
    <location>
        <begin position="53"/>
        <end position="90"/>
    </location>
</feature>
<reference evidence="2 3" key="2">
    <citation type="submission" date="2018-11" db="EMBL/GenBank/DDBJ databases">
        <authorList>
            <consortium name="Pathogen Informatics"/>
        </authorList>
    </citation>
    <scope>NUCLEOTIDE SEQUENCE [LARGE SCALE GENOMIC DNA]</scope>
</reference>
<accession>A0A0M3J3V3</accession>
<evidence type="ECO:0000313" key="4">
    <source>
        <dbReference type="WBParaSite" id="ASIM_0000221601-mRNA-1"/>
    </source>
</evidence>
<evidence type="ECO:0000313" key="2">
    <source>
        <dbReference type="EMBL" id="VDK19615.1"/>
    </source>
</evidence>
<reference evidence="4" key="1">
    <citation type="submission" date="2017-02" db="UniProtKB">
        <authorList>
            <consortium name="WormBaseParasite"/>
        </authorList>
    </citation>
    <scope>IDENTIFICATION</scope>
</reference>
<proteinExistence type="predicted"/>
<dbReference type="Gene3D" id="1.10.10.1210">
    <property type="entry name" value="MAGE homology domain, winged helix WH2 motif"/>
    <property type="match status" value="1"/>
</dbReference>
<dbReference type="AlphaFoldDB" id="A0A0M3J3V3"/>
<protein>
    <submittedName>
        <fullName evidence="4">MAGE domain-containing protein</fullName>
    </submittedName>
</protein>
<dbReference type="Proteomes" id="UP000267096">
    <property type="component" value="Unassembled WGS sequence"/>
</dbReference>
<name>A0A0M3J3V3_ANISI</name>
<evidence type="ECO:0000313" key="3">
    <source>
        <dbReference type="Proteomes" id="UP000267096"/>
    </source>
</evidence>
<dbReference type="PROSITE" id="PS50838">
    <property type="entry name" value="MAGE"/>
    <property type="match status" value="1"/>
</dbReference>
<dbReference type="WBParaSite" id="ASIM_0000221601-mRNA-1">
    <property type="protein sequence ID" value="ASIM_0000221601-mRNA-1"/>
    <property type="gene ID" value="ASIM_0000221601"/>
</dbReference>
<gene>
    <name evidence="2" type="ORF">ASIM_LOCUS2086</name>
</gene>
<organism evidence="4">
    <name type="scientific">Anisakis simplex</name>
    <name type="common">Herring worm</name>
    <dbReference type="NCBI Taxonomy" id="6269"/>
    <lineage>
        <taxon>Eukaryota</taxon>
        <taxon>Metazoa</taxon>
        <taxon>Ecdysozoa</taxon>
        <taxon>Nematoda</taxon>
        <taxon>Chromadorea</taxon>
        <taxon>Rhabditida</taxon>
        <taxon>Spirurina</taxon>
        <taxon>Ascaridomorpha</taxon>
        <taxon>Ascaridoidea</taxon>
        <taxon>Anisakidae</taxon>
        <taxon>Anisakis</taxon>
        <taxon>Anisakis simplex complex</taxon>
    </lineage>
</organism>
<keyword evidence="3" id="KW-1185">Reference proteome</keyword>
<evidence type="ECO:0000259" key="1">
    <source>
        <dbReference type="PROSITE" id="PS50838"/>
    </source>
</evidence>